<keyword evidence="2" id="KW-1185">Reference proteome</keyword>
<gene>
    <name evidence="1" type="ORF">BH695_0367</name>
</gene>
<accession>A0AB33BJG5</accession>
<name>A0AB33BJG5_MICA7</name>
<organism evidence="1 2">
    <name type="scientific">Microcystis aeruginosa PCC 7806SL</name>
    <dbReference type="NCBI Taxonomy" id="1903187"/>
    <lineage>
        <taxon>Bacteria</taxon>
        <taxon>Bacillati</taxon>
        <taxon>Cyanobacteriota</taxon>
        <taxon>Cyanophyceae</taxon>
        <taxon>Oscillatoriophycideae</taxon>
        <taxon>Chroococcales</taxon>
        <taxon>Microcystaceae</taxon>
        <taxon>Microcystis</taxon>
    </lineage>
</organism>
<protein>
    <submittedName>
        <fullName evidence="1">Uncharacterized protein</fullName>
    </submittedName>
</protein>
<dbReference type="Proteomes" id="UP000192439">
    <property type="component" value="Chromosome"/>
</dbReference>
<evidence type="ECO:0000313" key="2">
    <source>
        <dbReference type="Proteomes" id="UP000192439"/>
    </source>
</evidence>
<reference evidence="1 2" key="1">
    <citation type="journal article" date="2018" name="Harmful Algae">
        <title>The highly heterogeneous methylated genomes and diverse restriction-modification systems of bloom-forming Microcystis.</title>
        <authorList>
            <person name="Zhao L."/>
            <person name="Song Y."/>
            <person name="Li L."/>
            <person name="Gan N."/>
            <person name="Brand J.J."/>
            <person name="Song L."/>
        </authorList>
    </citation>
    <scope>NUCLEOTIDE SEQUENCE [LARGE SCALE GENOMIC DNA]</scope>
    <source>
        <strain evidence="1 2">PCC 7806SL</strain>
    </source>
</reference>
<dbReference type="EMBL" id="CP020771">
    <property type="protein sequence ID" value="ARI79648.1"/>
    <property type="molecule type" value="Genomic_DNA"/>
</dbReference>
<sequence length="41" mass="4439">MLIKFTALSTSSGSTIFQFVPLGKNYLNSPLVGSFNTLSQE</sequence>
<dbReference type="AlphaFoldDB" id="A0AB33BJG5"/>
<proteinExistence type="predicted"/>
<evidence type="ECO:0000313" key="1">
    <source>
        <dbReference type="EMBL" id="ARI79648.1"/>
    </source>
</evidence>